<gene>
    <name evidence="2" type="ORF">F3N42_13380</name>
</gene>
<reference evidence="2 3" key="1">
    <citation type="submission" date="2019-09" db="EMBL/GenBank/DDBJ databases">
        <title>Wenzhouxiangella sp. Genome sequencing and assembly.</title>
        <authorList>
            <person name="Zhang R."/>
        </authorList>
    </citation>
    <scope>NUCLEOTIDE SEQUENCE [LARGE SCALE GENOMIC DNA]</scope>
    <source>
        <strain evidence="2 3">W260</strain>
    </source>
</reference>
<evidence type="ECO:0000259" key="1">
    <source>
        <dbReference type="Pfam" id="PF12728"/>
    </source>
</evidence>
<sequence>MNKLVLPSTDWSIKMKDRKTQDFTVQEASAFFRVTPPTIYALINKGQLKSYLVGRSRRITSESVEQVRKAGQ</sequence>
<protein>
    <submittedName>
        <fullName evidence="2">Helix-turn-helix domain-containing protein</fullName>
    </submittedName>
</protein>
<dbReference type="NCBIfam" id="TIGR01764">
    <property type="entry name" value="excise"/>
    <property type="match status" value="1"/>
</dbReference>
<proteinExistence type="predicted"/>
<dbReference type="EMBL" id="VYXP01000008">
    <property type="protein sequence ID" value="KAA9130324.1"/>
    <property type="molecule type" value="Genomic_DNA"/>
</dbReference>
<dbReference type="InterPro" id="IPR041657">
    <property type="entry name" value="HTH_17"/>
</dbReference>
<evidence type="ECO:0000313" key="3">
    <source>
        <dbReference type="Proteomes" id="UP000325372"/>
    </source>
</evidence>
<dbReference type="AlphaFoldDB" id="A0A5N0T754"/>
<dbReference type="GO" id="GO:0003677">
    <property type="term" value="F:DNA binding"/>
    <property type="evidence" value="ECO:0007669"/>
    <property type="project" value="InterPro"/>
</dbReference>
<dbReference type="Pfam" id="PF12728">
    <property type="entry name" value="HTH_17"/>
    <property type="match status" value="1"/>
</dbReference>
<accession>A0A5N0T754</accession>
<feature type="domain" description="Helix-turn-helix" evidence="1">
    <location>
        <begin position="23"/>
        <end position="66"/>
    </location>
</feature>
<comment type="caution">
    <text evidence="2">The sequence shown here is derived from an EMBL/GenBank/DDBJ whole genome shotgun (WGS) entry which is preliminary data.</text>
</comment>
<keyword evidence="3" id="KW-1185">Reference proteome</keyword>
<organism evidence="2 3">
    <name type="scientific">Marinihelvus fidelis</name>
    <dbReference type="NCBI Taxonomy" id="2613842"/>
    <lineage>
        <taxon>Bacteria</taxon>
        <taxon>Pseudomonadati</taxon>
        <taxon>Pseudomonadota</taxon>
        <taxon>Gammaproteobacteria</taxon>
        <taxon>Chromatiales</taxon>
        <taxon>Wenzhouxiangellaceae</taxon>
        <taxon>Marinihelvus</taxon>
    </lineage>
</organism>
<dbReference type="InterPro" id="IPR010093">
    <property type="entry name" value="SinI_DNA-bd"/>
</dbReference>
<evidence type="ECO:0000313" key="2">
    <source>
        <dbReference type="EMBL" id="KAA9130324.1"/>
    </source>
</evidence>
<name>A0A5N0T754_9GAMM</name>
<dbReference type="Proteomes" id="UP000325372">
    <property type="component" value="Unassembled WGS sequence"/>
</dbReference>